<dbReference type="SUPFAM" id="SSF82708">
    <property type="entry name" value="R3H domain"/>
    <property type="match status" value="1"/>
</dbReference>
<dbReference type="SMART" id="SM00393">
    <property type="entry name" value="R3H"/>
    <property type="match status" value="1"/>
</dbReference>
<feature type="region of interest" description="Disordered" evidence="2">
    <location>
        <begin position="1"/>
        <end position="23"/>
    </location>
</feature>
<feature type="compositionally biased region" description="Basic and acidic residues" evidence="2">
    <location>
        <begin position="273"/>
        <end position="285"/>
    </location>
</feature>
<organism evidence="4 5">
    <name type="scientific">Tetrapisispora phaffii (strain ATCC 24235 / CBS 4417 / NBRC 1672 / NRRL Y-8282 / UCD 70-5)</name>
    <name type="common">Yeast</name>
    <name type="synonym">Fabospora phaffii</name>
    <dbReference type="NCBI Taxonomy" id="1071381"/>
    <lineage>
        <taxon>Eukaryota</taxon>
        <taxon>Fungi</taxon>
        <taxon>Dikarya</taxon>
        <taxon>Ascomycota</taxon>
        <taxon>Saccharomycotina</taxon>
        <taxon>Saccharomycetes</taxon>
        <taxon>Saccharomycetales</taxon>
        <taxon>Saccharomycetaceae</taxon>
        <taxon>Tetrapisispora</taxon>
    </lineage>
</organism>
<dbReference type="Pfam" id="PF01424">
    <property type="entry name" value="R3H"/>
    <property type="match status" value="1"/>
</dbReference>
<dbReference type="GO" id="GO:0003676">
    <property type="term" value="F:nucleic acid binding"/>
    <property type="evidence" value="ECO:0007669"/>
    <property type="project" value="UniProtKB-UniRule"/>
</dbReference>
<proteinExistence type="predicted"/>
<dbReference type="PROSITE" id="PS51061">
    <property type="entry name" value="R3H"/>
    <property type="match status" value="1"/>
</dbReference>
<dbReference type="GO" id="GO:0006012">
    <property type="term" value="P:galactose metabolic process"/>
    <property type="evidence" value="ECO:0007669"/>
    <property type="project" value="TreeGrafter"/>
</dbReference>
<dbReference type="eggNOG" id="KOG2953">
    <property type="taxonomic scope" value="Eukaryota"/>
</dbReference>
<dbReference type="GeneID" id="11532507"/>
<dbReference type="InterPro" id="IPR036867">
    <property type="entry name" value="R3H_dom_sf"/>
</dbReference>
<evidence type="ECO:0000256" key="2">
    <source>
        <dbReference type="SAM" id="MobiDB-lite"/>
    </source>
</evidence>
<feature type="region of interest" description="Disordered" evidence="2">
    <location>
        <begin position="227"/>
        <end position="285"/>
    </location>
</feature>
<dbReference type="AlphaFoldDB" id="G8BNB5"/>
<dbReference type="HOGENOM" id="CLU_543126_0_0_1"/>
<dbReference type="Gene3D" id="3.30.1370.50">
    <property type="entry name" value="R3H-like domain"/>
    <property type="match status" value="1"/>
</dbReference>
<feature type="region of interest" description="Disordered" evidence="2">
    <location>
        <begin position="295"/>
        <end position="314"/>
    </location>
</feature>
<dbReference type="PANTHER" id="PTHR15672">
    <property type="entry name" value="CAMP-REGULATED PHOSPHOPROTEIN 21 RELATED R3H DOMAIN CONTAINING PROTEIN"/>
    <property type="match status" value="1"/>
</dbReference>
<name>G8BNB5_TETPH</name>
<dbReference type="OrthoDB" id="278430at2759"/>
<dbReference type="STRING" id="1071381.G8BNB5"/>
<dbReference type="PANTHER" id="PTHR15672:SF8">
    <property type="entry name" value="PROTEIN ENCORE"/>
    <property type="match status" value="1"/>
</dbReference>
<accession>G8BNB5</accession>
<feature type="region of interest" description="Disordered" evidence="2">
    <location>
        <begin position="179"/>
        <end position="198"/>
    </location>
</feature>
<dbReference type="InterPro" id="IPR051937">
    <property type="entry name" value="R3H_domain_containing"/>
</dbReference>
<reference evidence="4 5" key="1">
    <citation type="journal article" date="2011" name="Proc. Natl. Acad. Sci. U.S.A.">
        <title>Evolutionary erosion of yeast sex chromosomes by mating-type switching accidents.</title>
        <authorList>
            <person name="Gordon J.L."/>
            <person name="Armisen D."/>
            <person name="Proux-Wera E."/>
            <person name="Oheigeartaigh S.S."/>
            <person name="Byrne K.P."/>
            <person name="Wolfe K.H."/>
        </authorList>
    </citation>
    <scope>NUCLEOTIDE SEQUENCE [LARGE SCALE GENOMIC DNA]</scope>
    <source>
        <strain evidence="5">ATCC 24235 / CBS 4417 / NBRC 1672 / NRRL Y-8282 / UCD 70-5</strain>
    </source>
</reference>
<dbReference type="KEGG" id="tpf:TPHA_0A03160"/>
<feature type="compositionally biased region" description="Basic residues" evidence="2">
    <location>
        <begin position="297"/>
        <end position="313"/>
    </location>
</feature>
<dbReference type="CDD" id="cd02642">
    <property type="entry name" value="R3H_encore_like"/>
    <property type="match status" value="1"/>
</dbReference>
<feature type="compositionally biased region" description="Polar residues" evidence="2">
    <location>
        <begin position="1"/>
        <end position="16"/>
    </location>
</feature>
<dbReference type="Proteomes" id="UP000005666">
    <property type="component" value="Chromosome 1"/>
</dbReference>
<dbReference type="EMBL" id="HE612856">
    <property type="protein sequence ID" value="CCE61393.1"/>
    <property type="molecule type" value="Genomic_DNA"/>
</dbReference>
<gene>
    <name evidence="4" type="primary">TPHA0A03160</name>
    <name evidence="4" type="ordered locus">TPHA_0A03160</name>
</gene>
<keyword evidence="1" id="KW-0597">Phosphoprotein</keyword>
<feature type="domain" description="R3H" evidence="3">
    <location>
        <begin position="45"/>
        <end position="107"/>
    </location>
</feature>
<dbReference type="RefSeq" id="XP_003683827.1">
    <property type="nucleotide sequence ID" value="XM_003683779.1"/>
</dbReference>
<feature type="compositionally biased region" description="Basic and acidic residues" evidence="2">
    <location>
        <begin position="227"/>
        <end position="250"/>
    </location>
</feature>
<evidence type="ECO:0000256" key="1">
    <source>
        <dbReference type="ARBA" id="ARBA00022553"/>
    </source>
</evidence>
<dbReference type="OMA" id="TESFQLR"/>
<keyword evidence="5" id="KW-1185">Reference proteome</keyword>
<evidence type="ECO:0000313" key="4">
    <source>
        <dbReference type="EMBL" id="CCE61393.1"/>
    </source>
</evidence>
<evidence type="ECO:0000259" key="3">
    <source>
        <dbReference type="PROSITE" id="PS51061"/>
    </source>
</evidence>
<sequence>MTNTITVNQSSTNSSISDKDGDQNISKVSLSTVLSIALFQKPYDRHFILYMENSILNFLNSRAQSMELEPMNSYYRLLSYQVADYHNLKHNLLSNNNSIIVYKSDKLVLNNVNPLLQHLEPSMIKIFELPEQNNKYVTDDTIIQEMNGSKIKVNNLKIVDEKNTGSKKYKILKKEHSDCDANIDSNSNDDNDLSTSFDSNNERKRVIDVEKERLKREEFYEERKRSIYEDDDNMHNDEVEENEGKKKSFESPKSPPYHEPSKKNENSDIFQDDFPHPNDFETSRYNIDRQKAEYKYSKKRQYQPHKNGYKNHSKYSANQNNFNGYGDYMSNINFVNEHNFKKFQYNPYTMNSNMPEMQYSTYPFIPQVNQQAVKLDNSLSSPYMMAYNQPPYGSMAPNVVNNIPIQDPALMSYDAYNQPYYYNYNAYYNPMFQNNQSEIKGPNKYKHRNYKESNGKLNYKEKCMHKNGNEGNCKSEPTVHLDVDETKSIEKNLEGLSIKDEE</sequence>
<evidence type="ECO:0000313" key="5">
    <source>
        <dbReference type="Proteomes" id="UP000005666"/>
    </source>
</evidence>
<protein>
    <recommendedName>
        <fullName evidence="3">R3H domain-containing protein</fullName>
    </recommendedName>
</protein>
<dbReference type="InterPro" id="IPR001374">
    <property type="entry name" value="R3H_dom"/>
</dbReference>